<sequence length="335" mass="37639">MQYELRTQAIDPLRATFTPLVRRYGDKPATRYQEGTIDVQPVENFHYRPLWDSEREIYDERYSALRLTDPYSFTDPRQYYYAPYVTARSQLFDAFAKTLDYVESRSLLANLPDAWRALAVSTLLPLRHYEGGAQLISSNGARFAYGTSIEQCLSFAAFDRIGNAQLLSRIGLALADGSAELLDQARGRWLGDEHLQPLRRFAEELLVEPDWAVATVAWDVADQLIYQLVYQHLDKQALVSGASALSLLGQHLGDWFVDHRKWLNALIAAWLADAEHGPGNAHVLRTTIDIWLPKATEAVSGLARAADEAADVGAVAAVERFVEQLRATTIEEKIA</sequence>
<dbReference type="InterPro" id="IPR003430">
    <property type="entry name" value="Phenol_Hydrox"/>
</dbReference>
<dbReference type="RefSeq" id="WP_144950958.1">
    <property type="nucleotide sequence ID" value="NZ_VMQU01000035.1"/>
</dbReference>
<reference evidence="5 6" key="1">
    <citation type="submission" date="2019-07" db="EMBL/GenBank/DDBJ databases">
        <title>New Mycobacterium species.</title>
        <authorList>
            <person name="Tortoli E."/>
            <person name="Ghielmetti G."/>
            <person name="Friedel U."/>
            <person name="Trovato A."/>
        </authorList>
    </citation>
    <scope>NUCLEOTIDE SEQUENCE [LARGE SCALE GENOMIC DNA]</scope>
    <source>
        <strain evidence="5 6">16-83</strain>
    </source>
</reference>
<evidence type="ECO:0000256" key="1">
    <source>
        <dbReference type="ARBA" id="ARBA00012710"/>
    </source>
</evidence>
<keyword evidence="3 5" id="KW-0503">Monooxygenase</keyword>
<dbReference type="EC" id="1.14.13.227" evidence="1"/>
<dbReference type="AlphaFoldDB" id="A0A557XVZ3"/>
<keyword evidence="6" id="KW-1185">Reference proteome</keyword>
<protein>
    <recommendedName>
        <fullName evidence="1">propane 2-monooxygenase</fullName>
        <ecNumber evidence="1">1.14.13.227</ecNumber>
    </recommendedName>
</protein>
<keyword evidence="2" id="KW-0560">Oxidoreductase</keyword>
<organism evidence="5 6">
    <name type="scientific">Mycobacterium helveticum</name>
    <dbReference type="NCBI Taxonomy" id="2592811"/>
    <lineage>
        <taxon>Bacteria</taxon>
        <taxon>Bacillati</taxon>
        <taxon>Actinomycetota</taxon>
        <taxon>Actinomycetes</taxon>
        <taxon>Mycobacteriales</taxon>
        <taxon>Mycobacteriaceae</taxon>
        <taxon>Mycobacterium</taxon>
    </lineage>
</organism>
<dbReference type="PIRSF" id="PIRSF000040">
    <property type="entry name" value="MMOH_comp"/>
    <property type="match status" value="1"/>
</dbReference>
<dbReference type="GO" id="GO:0016709">
    <property type="term" value="F:oxidoreductase activity, acting on paired donors, with incorporation or reduction of molecular oxygen, NAD(P)H as one donor, and incorporation of one atom of oxygen"/>
    <property type="evidence" value="ECO:0007669"/>
    <property type="project" value="InterPro"/>
</dbReference>
<dbReference type="Pfam" id="PF02332">
    <property type="entry name" value="Phenol_Hydrox"/>
    <property type="match status" value="1"/>
</dbReference>
<dbReference type="InterPro" id="IPR012348">
    <property type="entry name" value="RNR-like"/>
</dbReference>
<dbReference type="InterPro" id="IPR012078">
    <property type="entry name" value="MP_mOase_hydro"/>
</dbReference>
<evidence type="ECO:0000313" key="6">
    <source>
        <dbReference type="Proteomes" id="UP000320513"/>
    </source>
</evidence>
<dbReference type="SUPFAM" id="SSF47240">
    <property type="entry name" value="Ferritin-like"/>
    <property type="match status" value="1"/>
</dbReference>
<gene>
    <name evidence="5" type="ORF">FPZ47_10515</name>
</gene>
<evidence type="ECO:0000256" key="2">
    <source>
        <dbReference type="ARBA" id="ARBA00023002"/>
    </source>
</evidence>
<evidence type="ECO:0000313" key="5">
    <source>
        <dbReference type="EMBL" id="TVS90200.1"/>
    </source>
</evidence>
<dbReference type="EMBL" id="VMQU01000035">
    <property type="protein sequence ID" value="TVS90200.1"/>
    <property type="molecule type" value="Genomic_DNA"/>
</dbReference>
<comment type="caution">
    <text evidence="5">The sequence shown here is derived from an EMBL/GenBank/DDBJ whole genome shotgun (WGS) entry which is preliminary data.</text>
</comment>
<dbReference type="Proteomes" id="UP000320513">
    <property type="component" value="Unassembled WGS sequence"/>
</dbReference>
<accession>A0A557XVZ3</accession>
<proteinExistence type="predicted"/>
<dbReference type="OrthoDB" id="9806768at2"/>
<name>A0A557XVZ3_9MYCO</name>
<dbReference type="InterPro" id="IPR009078">
    <property type="entry name" value="Ferritin-like_SF"/>
</dbReference>
<comment type="catalytic activity">
    <reaction evidence="4">
        <text>propane + NADH + O2 + H(+) = propan-2-ol + NAD(+) + H2O</text>
        <dbReference type="Rhea" id="RHEA:49992"/>
        <dbReference type="ChEBI" id="CHEBI:15377"/>
        <dbReference type="ChEBI" id="CHEBI:15378"/>
        <dbReference type="ChEBI" id="CHEBI:15379"/>
        <dbReference type="ChEBI" id="CHEBI:17824"/>
        <dbReference type="ChEBI" id="CHEBI:32879"/>
        <dbReference type="ChEBI" id="CHEBI:57540"/>
        <dbReference type="ChEBI" id="CHEBI:57945"/>
        <dbReference type="EC" id="1.14.13.227"/>
    </reaction>
</comment>
<evidence type="ECO:0000256" key="3">
    <source>
        <dbReference type="ARBA" id="ARBA00023033"/>
    </source>
</evidence>
<dbReference type="Gene3D" id="1.10.620.20">
    <property type="entry name" value="Ribonucleotide Reductase, subunit A"/>
    <property type="match status" value="1"/>
</dbReference>
<evidence type="ECO:0000256" key="4">
    <source>
        <dbReference type="ARBA" id="ARBA00048941"/>
    </source>
</evidence>